<dbReference type="RefSeq" id="WP_198829821.1">
    <property type="nucleotide sequence ID" value="NZ_CP066308.1"/>
</dbReference>
<gene>
    <name evidence="2" type="ORF">JD108_10865</name>
    <name evidence="3" type="ORF">KDJ56_10550</name>
</gene>
<protein>
    <submittedName>
        <fullName evidence="2">DUF3054 domain-containing protein</fullName>
    </submittedName>
</protein>
<feature type="transmembrane region" description="Helical" evidence="1">
    <location>
        <begin position="101"/>
        <end position="129"/>
    </location>
</feature>
<evidence type="ECO:0000313" key="5">
    <source>
        <dbReference type="Proteomes" id="UP000677234"/>
    </source>
</evidence>
<organism evidence="2 4">
    <name type="scientific">Brevibacillus composti</name>
    <dbReference type="NCBI Taxonomy" id="2796470"/>
    <lineage>
        <taxon>Bacteria</taxon>
        <taxon>Bacillati</taxon>
        <taxon>Bacillota</taxon>
        <taxon>Bacilli</taxon>
        <taxon>Bacillales</taxon>
        <taxon>Paenibacillaceae</taxon>
        <taxon>Brevibacillus</taxon>
    </lineage>
</organism>
<reference evidence="2 4" key="1">
    <citation type="submission" date="2020-12" db="EMBL/GenBank/DDBJ databases">
        <title>strain FJAT-54423T represents a novel species of the genus Brevibacillus.</title>
        <authorList>
            <person name="Tang R."/>
        </authorList>
    </citation>
    <scope>NUCLEOTIDE SEQUENCE [LARGE SCALE GENOMIC DNA]</scope>
    <source>
        <strain evidence="2 4">FJAT-54423</strain>
    </source>
</reference>
<feature type="transmembrane region" description="Helical" evidence="1">
    <location>
        <begin position="39"/>
        <end position="62"/>
    </location>
</feature>
<evidence type="ECO:0000256" key="1">
    <source>
        <dbReference type="SAM" id="Phobius"/>
    </source>
</evidence>
<proteinExistence type="predicted"/>
<reference evidence="3" key="2">
    <citation type="submission" date="2021-04" db="EMBL/GenBank/DDBJ databases">
        <title>Brevibacillus composti FJAT-54423, complete genome.</title>
        <authorList>
            <person name="Tang R."/>
        </authorList>
    </citation>
    <scope>NUCLEOTIDE SEQUENCE</scope>
    <source>
        <strain evidence="3">FJAT-54424</strain>
    </source>
</reference>
<dbReference type="Pfam" id="PF11255">
    <property type="entry name" value="DUF3054"/>
    <property type="match status" value="1"/>
</dbReference>
<evidence type="ECO:0000313" key="3">
    <source>
        <dbReference type="EMBL" id="QUO43346.1"/>
    </source>
</evidence>
<feature type="transmembrane region" description="Helical" evidence="1">
    <location>
        <begin position="7"/>
        <end position="27"/>
    </location>
</feature>
<accession>A0A7T5JQH3</accession>
<keyword evidence="1" id="KW-0472">Membrane</keyword>
<keyword evidence="5" id="KW-1185">Reference proteome</keyword>
<dbReference type="PANTHER" id="PTHR35283:SF3">
    <property type="entry name" value="T12C22.21 PROTEIN"/>
    <property type="match status" value="1"/>
</dbReference>
<sequence length="133" mass="15102">MVQRISCPAGIVLLAGDLAAFILFTYYGKIAHGLPTHWAGILETMAPFLLGWISAGLLLQPYRRETLERAARQLGNVLVMWTLAAPIGILIRYLWQGQPPTWLFIAVAYFVMLAFLLAWRIPFAAAYAWRRRR</sequence>
<dbReference type="Proteomes" id="UP000677234">
    <property type="component" value="Chromosome"/>
</dbReference>
<evidence type="ECO:0000313" key="4">
    <source>
        <dbReference type="Proteomes" id="UP000595847"/>
    </source>
</evidence>
<dbReference type="EMBL" id="CP066308">
    <property type="protein sequence ID" value="QQE76319.1"/>
    <property type="molecule type" value="Genomic_DNA"/>
</dbReference>
<dbReference type="AlphaFoldDB" id="A0A7T5JQH3"/>
<dbReference type="Proteomes" id="UP000595847">
    <property type="component" value="Chromosome"/>
</dbReference>
<dbReference type="EMBL" id="CP073708">
    <property type="protein sequence ID" value="QUO43346.1"/>
    <property type="molecule type" value="Genomic_DNA"/>
</dbReference>
<evidence type="ECO:0000313" key="2">
    <source>
        <dbReference type="EMBL" id="QQE76319.1"/>
    </source>
</evidence>
<keyword evidence="1" id="KW-0812">Transmembrane</keyword>
<name>A0A7T5JQH3_9BACL</name>
<dbReference type="InterPro" id="IPR021414">
    <property type="entry name" value="DUF3054"/>
</dbReference>
<keyword evidence="1" id="KW-1133">Transmembrane helix</keyword>
<feature type="transmembrane region" description="Helical" evidence="1">
    <location>
        <begin position="74"/>
        <end position="95"/>
    </location>
</feature>
<dbReference type="KEGG" id="bcop:JD108_10865"/>
<dbReference type="PANTHER" id="PTHR35283">
    <property type="entry name" value="T12C22.21 PROTEIN"/>
    <property type="match status" value="1"/>
</dbReference>